<feature type="region of interest" description="Disordered" evidence="1">
    <location>
        <begin position="562"/>
        <end position="624"/>
    </location>
</feature>
<feature type="region of interest" description="Disordered" evidence="1">
    <location>
        <begin position="222"/>
        <end position="264"/>
    </location>
</feature>
<feature type="compositionally biased region" description="Polar residues" evidence="1">
    <location>
        <begin position="567"/>
        <end position="577"/>
    </location>
</feature>
<dbReference type="GeneID" id="19301805"/>
<dbReference type="OrthoDB" id="2799468at2759"/>
<feature type="compositionally biased region" description="Basic and acidic residues" evidence="1">
    <location>
        <begin position="311"/>
        <end position="320"/>
    </location>
</feature>
<dbReference type="Proteomes" id="UP000030669">
    <property type="component" value="Unassembled WGS sequence"/>
</dbReference>
<feature type="compositionally biased region" description="Basic and acidic residues" evidence="1">
    <location>
        <begin position="222"/>
        <end position="231"/>
    </location>
</feature>
<proteinExistence type="predicted"/>
<feature type="compositionally biased region" description="Low complexity" evidence="1">
    <location>
        <begin position="373"/>
        <end position="387"/>
    </location>
</feature>
<feature type="region of interest" description="Disordered" evidence="1">
    <location>
        <begin position="138"/>
        <end position="182"/>
    </location>
</feature>
<feature type="region of interest" description="Disordered" evidence="1">
    <location>
        <begin position="515"/>
        <end position="547"/>
    </location>
</feature>
<sequence>MAANTQENITQAAVSDAVRIEAERAAEQLAKATGATGASVEAGVDLTDLSEKEARKLESEEHKALGYRPPKGSLAAEAKAAAAKHPEGSGEELNRADLRDVAQLDAARVELEQSAPSTGALLDPEAVVGVAGLTEKEARKLESEEHKALGYRPPPHSLAAEAKSVASKDPAGSGGPELTRSELRDIAQLDAARVELENAGIIDGAGAVDGVGVGPFSAKEARKLESEEHKALGYRPPKDSLAAEAMREAAKHPEGAGEPELNRAELREVAELDAARIEAEKGAAAGATGGVVGVAVDQDVSLEGLSEKEARKLESEEHKVLGYRPPKGSLAAEAMSEAAKHPEGDGRELNRAELRELAKADAVLVEAEKSGVATSPTLSAASSSAPPIDLNSINAKEARKLMSEEHKLLGHRPPPGSLAAEAQSAAAKHPDAPGAAGGRELNRAELREVAAEDAVRIDEAIEPKIRRGSRGSRGSTGSVGRISPTGLTGAAAKIELDKISAKEARKLMSEEHKILGYRPPPGSLAAEAQSAAAKHPEGVAPKKELNRKELREAALEDAARIEAERLSQSPPSLSATGELSPPAFGGLSTGTAPSGNLDLEHMAKDQARELQSEEQRILGYRPPRESIAAAAQSLTDRMDNAPRGIRV</sequence>
<name>S7Q853_GLOTA</name>
<reference evidence="2 3" key="1">
    <citation type="journal article" date="2012" name="Science">
        <title>The Paleozoic origin of enzymatic lignin decomposition reconstructed from 31 fungal genomes.</title>
        <authorList>
            <person name="Floudas D."/>
            <person name="Binder M."/>
            <person name="Riley R."/>
            <person name="Barry K."/>
            <person name="Blanchette R.A."/>
            <person name="Henrissat B."/>
            <person name="Martinez A.T."/>
            <person name="Otillar R."/>
            <person name="Spatafora J.W."/>
            <person name="Yadav J.S."/>
            <person name="Aerts A."/>
            <person name="Benoit I."/>
            <person name="Boyd A."/>
            <person name="Carlson A."/>
            <person name="Copeland A."/>
            <person name="Coutinho P.M."/>
            <person name="de Vries R.P."/>
            <person name="Ferreira P."/>
            <person name="Findley K."/>
            <person name="Foster B."/>
            <person name="Gaskell J."/>
            <person name="Glotzer D."/>
            <person name="Gorecki P."/>
            <person name="Heitman J."/>
            <person name="Hesse C."/>
            <person name="Hori C."/>
            <person name="Igarashi K."/>
            <person name="Jurgens J.A."/>
            <person name="Kallen N."/>
            <person name="Kersten P."/>
            <person name="Kohler A."/>
            <person name="Kuees U."/>
            <person name="Kumar T.K.A."/>
            <person name="Kuo A."/>
            <person name="LaButti K."/>
            <person name="Larrondo L.F."/>
            <person name="Lindquist E."/>
            <person name="Ling A."/>
            <person name="Lombard V."/>
            <person name="Lucas S."/>
            <person name="Lundell T."/>
            <person name="Martin R."/>
            <person name="McLaughlin D.J."/>
            <person name="Morgenstern I."/>
            <person name="Morin E."/>
            <person name="Murat C."/>
            <person name="Nagy L.G."/>
            <person name="Nolan M."/>
            <person name="Ohm R.A."/>
            <person name="Patyshakuliyeva A."/>
            <person name="Rokas A."/>
            <person name="Ruiz-Duenas F.J."/>
            <person name="Sabat G."/>
            <person name="Salamov A."/>
            <person name="Samejima M."/>
            <person name="Schmutz J."/>
            <person name="Slot J.C."/>
            <person name="St John F."/>
            <person name="Stenlid J."/>
            <person name="Sun H."/>
            <person name="Sun S."/>
            <person name="Syed K."/>
            <person name="Tsang A."/>
            <person name="Wiebenga A."/>
            <person name="Young D."/>
            <person name="Pisabarro A."/>
            <person name="Eastwood D.C."/>
            <person name="Martin F."/>
            <person name="Cullen D."/>
            <person name="Grigoriev I.V."/>
            <person name="Hibbett D.S."/>
        </authorList>
    </citation>
    <scope>NUCLEOTIDE SEQUENCE [LARGE SCALE GENOMIC DNA]</scope>
    <source>
        <strain evidence="2 3">ATCC 11539</strain>
    </source>
</reference>
<feature type="compositionally biased region" description="Low complexity" evidence="1">
    <location>
        <begin position="472"/>
        <end position="483"/>
    </location>
</feature>
<feature type="compositionally biased region" description="Basic and acidic residues" evidence="1">
    <location>
        <begin position="534"/>
        <end position="547"/>
    </location>
</feature>
<protein>
    <submittedName>
        <fullName evidence="2">Uncharacterized protein</fullName>
    </submittedName>
</protein>
<dbReference type="HOGENOM" id="CLU_423376_0_0_1"/>
<feature type="compositionally biased region" description="Basic and acidic residues" evidence="1">
    <location>
        <begin position="598"/>
        <end position="616"/>
    </location>
</feature>
<feature type="compositionally biased region" description="Basic and acidic residues" evidence="1">
    <location>
        <begin position="338"/>
        <end position="347"/>
    </location>
</feature>
<dbReference type="RefSeq" id="XP_007865693.1">
    <property type="nucleotide sequence ID" value="XM_007867502.1"/>
</dbReference>
<dbReference type="KEGG" id="gtr:GLOTRDRAFT_128843"/>
<feature type="compositionally biased region" description="Basic and acidic residues" evidence="1">
    <location>
        <begin position="84"/>
        <end position="97"/>
    </location>
</feature>
<evidence type="ECO:0000256" key="1">
    <source>
        <dbReference type="SAM" id="MobiDB-lite"/>
    </source>
</evidence>
<keyword evidence="3" id="KW-1185">Reference proteome</keyword>
<dbReference type="OMA" id="HNEAPAS"/>
<feature type="compositionally biased region" description="Basic and acidic residues" evidence="1">
    <location>
        <begin position="54"/>
        <end position="64"/>
    </location>
</feature>
<feature type="region of interest" description="Disordered" evidence="1">
    <location>
        <begin position="54"/>
        <end position="97"/>
    </location>
</feature>
<feature type="compositionally biased region" description="Basic and acidic residues" evidence="1">
    <location>
        <begin position="396"/>
        <end position="408"/>
    </location>
</feature>
<dbReference type="STRING" id="670483.S7Q853"/>
<evidence type="ECO:0000313" key="3">
    <source>
        <dbReference type="Proteomes" id="UP000030669"/>
    </source>
</evidence>
<gene>
    <name evidence="2" type="ORF">GLOTRDRAFT_128843</name>
</gene>
<accession>S7Q853</accession>
<evidence type="ECO:0000313" key="2">
    <source>
        <dbReference type="EMBL" id="EPQ55623.1"/>
    </source>
</evidence>
<feature type="compositionally biased region" description="Basic and acidic residues" evidence="1">
    <location>
        <begin position="138"/>
        <end position="148"/>
    </location>
</feature>
<dbReference type="eggNOG" id="ENOG502SSC4">
    <property type="taxonomic scope" value="Eukaryota"/>
</dbReference>
<dbReference type="EMBL" id="KB469301">
    <property type="protein sequence ID" value="EPQ55623.1"/>
    <property type="molecule type" value="Genomic_DNA"/>
</dbReference>
<feature type="region of interest" description="Disordered" evidence="1">
    <location>
        <begin position="461"/>
        <end position="485"/>
    </location>
</feature>
<dbReference type="AlphaFoldDB" id="S7Q853"/>
<feature type="region of interest" description="Disordered" evidence="1">
    <location>
        <begin position="311"/>
        <end position="347"/>
    </location>
</feature>
<feature type="compositionally biased region" description="Basic and acidic residues" evidence="1">
    <location>
        <begin position="245"/>
        <end position="264"/>
    </location>
</feature>
<feature type="region of interest" description="Disordered" evidence="1">
    <location>
        <begin position="369"/>
        <end position="443"/>
    </location>
</feature>
<organism evidence="2 3">
    <name type="scientific">Gloeophyllum trabeum (strain ATCC 11539 / FP-39264 / Madison 617)</name>
    <name type="common">Brown rot fungus</name>
    <dbReference type="NCBI Taxonomy" id="670483"/>
    <lineage>
        <taxon>Eukaryota</taxon>
        <taxon>Fungi</taxon>
        <taxon>Dikarya</taxon>
        <taxon>Basidiomycota</taxon>
        <taxon>Agaricomycotina</taxon>
        <taxon>Agaricomycetes</taxon>
        <taxon>Gloeophyllales</taxon>
        <taxon>Gloeophyllaceae</taxon>
        <taxon>Gloeophyllum</taxon>
    </lineage>
</organism>